<accession>A0A3P8I582</accession>
<organism evidence="2 3">
    <name type="scientific">Heligmosomoides polygyrus</name>
    <name type="common">Parasitic roundworm</name>
    <dbReference type="NCBI Taxonomy" id="6339"/>
    <lineage>
        <taxon>Eukaryota</taxon>
        <taxon>Metazoa</taxon>
        <taxon>Ecdysozoa</taxon>
        <taxon>Nematoda</taxon>
        <taxon>Chromadorea</taxon>
        <taxon>Rhabditida</taxon>
        <taxon>Rhabditina</taxon>
        <taxon>Rhabditomorpha</taxon>
        <taxon>Strongyloidea</taxon>
        <taxon>Heligmosomidae</taxon>
        <taxon>Heligmosomoides</taxon>
    </lineage>
</organism>
<accession>A0A183GSK8</accession>
<reference evidence="1 2" key="1">
    <citation type="submission" date="2018-11" db="EMBL/GenBank/DDBJ databases">
        <authorList>
            <consortium name="Pathogen Informatics"/>
        </authorList>
    </citation>
    <scope>NUCLEOTIDE SEQUENCE [LARGE SCALE GENOMIC DNA]</scope>
</reference>
<dbReference type="AlphaFoldDB" id="A0A183GSK8"/>
<protein>
    <submittedName>
        <fullName evidence="3">GHMP_kinases_N domain-containing protein</fullName>
    </submittedName>
</protein>
<gene>
    <name evidence="1" type="ORF">HPBE_LOCUS25676</name>
</gene>
<evidence type="ECO:0000313" key="3">
    <source>
        <dbReference type="WBParaSite" id="HPBE_0002567801-mRNA-1"/>
    </source>
</evidence>
<evidence type="ECO:0000313" key="1">
    <source>
        <dbReference type="EMBL" id="VDP53029.1"/>
    </source>
</evidence>
<keyword evidence="2" id="KW-1185">Reference proteome</keyword>
<dbReference type="OrthoDB" id="271303at2759"/>
<sequence length="147" mass="15940">MSFLRGCGLIETEHLLVVKDPCDKVGSAGSALNALLITVTLGISLHRLEKNGTDAQVEHLCAQHGLSVLNESLLESSKIFIILLGETKGVLPLGAAFLHSLNVIESPWIVPDWPIARVIRNVNELAKNTSRGVWISGEWPFLASITH</sequence>
<proteinExistence type="predicted"/>
<reference evidence="3" key="2">
    <citation type="submission" date="2019-09" db="UniProtKB">
        <authorList>
            <consortium name="WormBaseParasite"/>
        </authorList>
    </citation>
    <scope>IDENTIFICATION</scope>
</reference>
<evidence type="ECO:0000313" key="2">
    <source>
        <dbReference type="Proteomes" id="UP000050761"/>
    </source>
</evidence>
<dbReference type="WBParaSite" id="HPBE_0002567801-mRNA-1">
    <property type="protein sequence ID" value="HPBE_0002567801-mRNA-1"/>
    <property type="gene ID" value="HPBE_0002567801"/>
</dbReference>
<name>A0A183GSK8_HELPZ</name>
<dbReference type="Proteomes" id="UP000050761">
    <property type="component" value="Unassembled WGS sequence"/>
</dbReference>
<dbReference type="EMBL" id="UZAH01038350">
    <property type="protein sequence ID" value="VDP53029.1"/>
    <property type="molecule type" value="Genomic_DNA"/>
</dbReference>